<organism evidence="7 8">
    <name type="scientific">Paenibacillus solisilvae</name>
    <dbReference type="NCBI Taxonomy" id="2486751"/>
    <lineage>
        <taxon>Bacteria</taxon>
        <taxon>Bacillati</taxon>
        <taxon>Bacillota</taxon>
        <taxon>Bacilli</taxon>
        <taxon>Bacillales</taxon>
        <taxon>Paenibacillaceae</taxon>
        <taxon>Paenibacillus</taxon>
    </lineage>
</organism>
<keyword evidence="8" id="KW-1185">Reference proteome</keyword>
<evidence type="ECO:0000256" key="4">
    <source>
        <dbReference type="ARBA" id="ARBA00023295"/>
    </source>
</evidence>
<keyword evidence="3" id="KW-0378">Hydrolase</keyword>
<proteinExistence type="inferred from homology"/>
<dbReference type="InterPro" id="IPR054470">
    <property type="entry name" value="FIMAH_dom"/>
</dbReference>
<evidence type="ECO:0000256" key="1">
    <source>
        <dbReference type="ARBA" id="ARBA00009743"/>
    </source>
</evidence>
<dbReference type="InterPro" id="IPR041233">
    <property type="entry name" value="Melibiase_C"/>
</dbReference>
<gene>
    <name evidence="7" type="ORF">ACFPYJ_14885</name>
</gene>
<evidence type="ECO:0000259" key="5">
    <source>
        <dbReference type="Pfam" id="PF17801"/>
    </source>
</evidence>
<dbReference type="RefSeq" id="WP_379188943.1">
    <property type="nucleotide sequence ID" value="NZ_JBHSOW010000049.1"/>
</dbReference>
<dbReference type="InterPro" id="IPR013785">
    <property type="entry name" value="Aldolase_TIM"/>
</dbReference>
<dbReference type="Gene3D" id="2.60.40.1180">
    <property type="entry name" value="Golgi alpha-mannosidase II"/>
    <property type="match status" value="1"/>
</dbReference>
<dbReference type="InterPro" id="IPR017853">
    <property type="entry name" value="GH"/>
</dbReference>
<reference evidence="8" key="1">
    <citation type="journal article" date="2019" name="Int. J. Syst. Evol. Microbiol.">
        <title>The Global Catalogue of Microorganisms (GCM) 10K type strain sequencing project: providing services to taxonomists for standard genome sequencing and annotation.</title>
        <authorList>
            <consortium name="The Broad Institute Genomics Platform"/>
            <consortium name="The Broad Institute Genome Sequencing Center for Infectious Disease"/>
            <person name="Wu L."/>
            <person name="Ma J."/>
        </authorList>
    </citation>
    <scope>NUCLEOTIDE SEQUENCE [LARGE SCALE GENOMIC DNA]</scope>
    <source>
        <strain evidence="8">CGMCC 1.3240</strain>
    </source>
</reference>
<dbReference type="InterPro" id="IPR013780">
    <property type="entry name" value="Glyco_hydro_b"/>
</dbReference>
<dbReference type="SUPFAM" id="SSF51011">
    <property type="entry name" value="Glycosyl hydrolase domain"/>
    <property type="match status" value="1"/>
</dbReference>
<dbReference type="Pfam" id="PF16499">
    <property type="entry name" value="Melibiase_2"/>
    <property type="match status" value="1"/>
</dbReference>
<keyword evidence="2" id="KW-0732">Signal</keyword>
<keyword evidence="4" id="KW-0326">Glycosidase</keyword>
<evidence type="ECO:0000259" key="6">
    <source>
        <dbReference type="Pfam" id="PF22888"/>
    </source>
</evidence>
<accession>A0ABW0VXN7</accession>
<dbReference type="PANTHER" id="PTHR11452:SF42">
    <property type="entry name" value="ALPHA-GALACTOSIDASE"/>
    <property type="match status" value="1"/>
</dbReference>
<comment type="caution">
    <text evidence="7">The sequence shown here is derived from an EMBL/GenBank/DDBJ whole genome shotgun (WGS) entry which is preliminary data.</text>
</comment>
<dbReference type="PANTHER" id="PTHR11452">
    <property type="entry name" value="ALPHA-GALACTOSIDASE/ALPHA-N-ACETYLGALACTOSAMINIDASE"/>
    <property type="match status" value="1"/>
</dbReference>
<dbReference type="Proteomes" id="UP001596047">
    <property type="component" value="Unassembled WGS sequence"/>
</dbReference>
<dbReference type="Gene3D" id="2.60.40.10">
    <property type="entry name" value="Immunoglobulins"/>
    <property type="match status" value="1"/>
</dbReference>
<name>A0ABW0VXN7_9BACL</name>
<dbReference type="InterPro" id="IPR002241">
    <property type="entry name" value="Glyco_hydro_27"/>
</dbReference>
<dbReference type="Pfam" id="PF22888">
    <property type="entry name" value="FIMAH"/>
    <property type="match status" value="1"/>
</dbReference>
<comment type="similarity">
    <text evidence="1">Belongs to the glycosyl hydrolase 27 family.</text>
</comment>
<feature type="domain" description="FIMAH" evidence="6">
    <location>
        <begin position="548"/>
        <end position="626"/>
    </location>
</feature>
<evidence type="ECO:0000256" key="2">
    <source>
        <dbReference type="ARBA" id="ARBA00022729"/>
    </source>
</evidence>
<dbReference type="InterPro" id="IPR013783">
    <property type="entry name" value="Ig-like_fold"/>
</dbReference>
<sequence>MMKNKHLWKMNVLLAFTVFLSVLLLGSEPLSSKAYAANTVFNQKGSGILGWHATPYGGGFTEDKMKANTDWLAANFKDAGYEYVSVDGWVGDTTVHNADGYITTYKNDWQHDWKYWADYVHSKGLKLGIYYNPSWVHQSIADDTNNKIIGTDIPIKSITDPAHMHQTRYIIDPSKSGSEQYVKGMINYYKSVGVDLLKIDFIRYVDDAYGPEATTTLYRWMREAAGDDMILYYANAKNRNHAQDEVKYADIIRASEDWRTNSSVPGVWYHTSARNRGQVKDNSWPPAYNIFDGFDWLSDVSGRGKVVIDGDFSVLSSGGTDAEKKTRISLLALAGSSINIGDNFSNIGQNDVYYLNPEILEMNKKGFVGKPLSRDLNDSRSQIWQGKLADGTWIVGLFNREDTAQSRSVNFSQDLGLKGSYTVSDMWSHSGLGVMSSYSENIEPHGVRLLKIADNTPPTLKLNVNGTTMVEGTAYADDQMVTFNLSAEDSLSGVDTQTITLDGKSYTIGTTMDLAGKLGDHSLRVTATDFAGNTMNQTFTFKVNTNIQSILNLIDRYIASGDIKGSLVNLLKNNLDQARHQTNKVLPKQVIHFLQEALKHLNDNPKLLYVSDDAKTVLNTDLQSLITGLSGQ</sequence>
<dbReference type="SUPFAM" id="SSF51445">
    <property type="entry name" value="(Trans)glycosidases"/>
    <property type="match status" value="1"/>
</dbReference>
<dbReference type="Gene3D" id="3.20.20.70">
    <property type="entry name" value="Aldolase class I"/>
    <property type="match status" value="1"/>
</dbReference>
<evidence type="ECO:0000313" key="7">
    <source>
        <dbReference type="EMBL" id="MFC5650390.1"/>
    </source>
</evidence>
<dbReference type="EMBL" id="JBHSOW010000049">
    <property type="protein sequence ID" value="MFC5650390.1"/>
    <property type="molecule type" value="Genomic_DNA"/>
</dbReference>
<protein>
    <submittedName>
        <fullName evidence="7">FIMAH domain-containing protein</fullName>
    </submittedName>
</protein>
<evidence type="ECO:0000313" key="8">
    <source>
        <dbReference type="Proteomes" id="UP001596047"/>
    </source>
</evidence>
<dbReference type="Pfam" id="PF17801">
    <property type="entry name" value="Melibiase_C"/>
    <property type="match status" value="1"/>
</dbReference>
<evidence type="ECO:0000256" key="3">
    <source>
        <dbReference type="ARBA" id="ARBA00022801"/>
    </source>
</evidence>
<feature type="domain" description="Alpha galactosidase C-terminal" evidence="5">
    <location>
        <begin position="380"/>
        <end position="452"/>
    </location>
</feature>